<feature type="region of interest" description="Disordered" evidence="1">
    <location>
        <begin position="1"/>
        <end position="30"/>
    </location>
</feature>
<accession>A0A5D0NUS0</accession>
<feature type="region of interest" description="Disordered" evidence="1">
    <location>
        <begin position="100"/>
        <end position="125"/>
    </location>
</feature>
<protein>
    <submittedName>
        <fullName evidence="2">Uncharacterized protein</fullName>
    </submittedName>
</protein>
<dbReference type="EMBL" id="VSFG01000001">
    <property type="protein sequence ID" value="TYB47801.1"/>
    <property type="molecule type" value="Genomic_DNA"/>
</dbReference>
<keyword evidence="3" id="KW-1185">Reference proteome</keyword>
<evidence type="ECO:0000313" key="3">
    <source>
        <dbReference type="Proteomes" id="UP000323380"/>
    </source>
</evidence>
<proteinExistence type="predicted"/>
<sequence length="125" mass="13101">MAKARERLVSAARVERTRPLPDHARPAGKPLGRVIGELEEQDALTPEVHQAFAATSPSSAAVPVLPPYLDRPGFDDRLRAAVAAAIHGSQLVMVVGSRAFSSSGGGACLTGRRASTRPPLRSRAG</sequence>
<organism evidence="2 3">
    <name type="scientific">Actinomadura chibensis</name>
    <dbReference type="NCBI Taxonomy" id="392828"/>
    <lineage>
        <taxon>Bacteria</taxon>
        <taxon>Bacillati</taxon>
        <taxon>Actinomycetota</taxon>
        <taxon>Actinomycetes</taxon>
        <taxon>Streptosporangiales</taxon>
        <taxon>Thermomonosporaceae</taxon>
        <taxon>Actinomadura</taxon>
    </lineage>
</organism>
<evidence type="ECO:0000313" key="2">
    <source>
        <dbReference type="EMBL" id="TYB47801.1"/>
    </source>
</evidence>
<dbReference type="AlphaFoldDB" id="A0A5D0NUS0"/>
<dbReference type="RefSeq" id="WP_148344012.1">
    <property type="nucleotide sequence ID" value="NZ_VSFG01000001.1"/>
</dbReference>
<comment type="caution">
    <text evidence="2">The sequence shown here is derived from an EMBL/GenBank/DDBJ whole genome shotgun (WGS) entry which is preliminary data.</text>
</comment>
<name>A0A5D0NUS0_9ACTN</name>
<reference evidence="2 3" key="1">
    <citation type="submission" date="2019-08" db="EMBL/GenBank/DDBJ databases">
        <title>Actinomadura sp. nov. CYP1-5 isolated from mountain soil.</title>
        <authorList>
            <person name="Songsumanus A."/>
            <person name="Kuncharoen N."/>
            <person name="Kudo T."/>
            <person name="Yuki M."/>
            <person name="Igarashi Y."/>
            <person name="Tanasupawat S."/>
        </authorList>
    </citation>
    <scope>NUCLEOTIDE SEQUENCE [LARGE SCALE GENOMIC DNA]</scope>
    <source>
        <strain evidence="2 3">JCM 14158</strain>
    </source>
</reference>
<feature type="compositionally biased region" description="Basic and acidic residues" evidence="1">
    <location>
        <begin position="1"/>
        <end position="25"/>
    </location>
</feature>
<dbReference type="Proteomes" id="UP000323380">
    <property type="component" value="Unassembled WGS sequence"/>
</dbReference>
<gene>
    <name evidence="2" type="ORF">FXF69_00645</name>
</gene>
<evidence type="ECO:0000256" key="1">
    <source>
        <dbReference type="SAM" id="MobiDB-lite"/>
    </source>
</evidence>